<evidence type="ECO:0000313" key="2">
    <source>
        <dbReference type="Proteomes" id="UP001500635"/>
    </source>
</evidence>
<dbReference type="CDD" id="cd07040">
    <property type="entry name" value="HP"/>
    <property type="match status" value="1"/>
</dbReference>
<dbReference type="InterPro" id="IPR029033">
    <property type="entry name" value="His_PPase_superfam"/>
</dbReference>
<dbReference type="SMART" id="SM00855">
    <property type="entry name" value="PGAM"/>
    <property type="match status" value="1"/>
</dbReference>
<name>A0ABP8JM79_9ACTN</name>
<dbReference type="InterPro" id="IPR013078">
    <property type="entry name" value="His_Pase_superF_clade-1"/>
</dbReference>
<dbReference type="RefSeq" id="WP_344995393.1">
    <property type="nucleotide sequence ID" value="NZ_BAABFR010000030.1"/>
</dbReference>
<comment type="caution">
    <text evidence="1">The sequence shown here is derived from an EMBL/GenBank/DDBJ whole genome shotgun (WGS) entry which is preliminary data.</text>
</comment>
<gene>
    <name evidence="1" type="ORF">GCM10023147_22940</name>
</gene>
<accession>A0ABP8JM79</accession>
<reference evidence="2" key="1">
    <citation type="journal article" date="2019" name="Int. J. Syst. Evol. Microbiol.">
        <title>The Global Catalogue of Microorganisms (GCM) 10K type strain sequencing project: providing services to taxonomists for standard genome sequencing and annotation.</title>
        <authorList>
            <consortium name="The Broad Institute Genomics Platform"/>
            <consortium name="The Broad Institute Genome Sequencing Center for Infectious Disease"/>
            <person name="Wu L."/>
            <person name="Ma J."/>
        </authorList>
    </citation>
    <scope>NUCLEOTIDE SEQUENCE [LARGE SCALE GENOMIC DNA]</scope>
    <source>
        <strain evidence="2">JCM 17688</strain>
    </source>
</reference>
<dbReference type="Proteomes" id="UP001500635">
    <property type="component" value="Unassembled WGS sequence"/>
</dbReference>
<dbReference type="PANTHER" id="PTHR48100">
    <property type="entry name" value="BROAD-SPECIFICITY PHOSPHATASE YOR283W-RELATED"/>
    <property type="match status" value="1"/>
</dbReference>
<dbReference type="InterPro" id="IPR050275">
    <property type="entry name" value="PGM_Phosphatase"/>
</dbReference>
<organism evidence="1 2">
    <name type="scientific">Tsukamurella soli</name>
    <dbReference type="NCBI Taxonomy" id="644556"/>
    <lineage>
        <taxon>Bacteria</taxon>
        <taxon>Bacillati</taxon>
        <taxon>Actinomycetota</taxon>
        <taxon>Actinomycetes</taxon>
        <taxon>Mycobacteriales</taxon>
        <taxon>Tsukamurellaceae</taxon>
        <taxon>Tsukamurella</taxon>
    </lineage>
</organism>
<evidence type="ECO:0000313" key="1">
    <source>
        <dbReference type="EMBL" id="GAA4392811.1"/>
    </source>
</evidence>
<dbReference type="EMBL" id="BAABFR010000030">
    <property type="protein sequence ID" value="GAA4392811.1"/>
    <property type="molecule type" value="Genomic_DNA"/>
</dbReference>
<protein>
    <recommendedName>
        <fullName evidence="3">Phosphoglycerate mutase</fullName>
    </recommendedName>
</protein>
<dbReference type="Pfam" id="PF00300">
    <property type="entry name" value="His_Phos_1"/>
    <property type="match status" value="1"/>
</dbReference>
<sequence>MTAQQHLFLARHGRTALNAEGRLRGLADPPLDPVGEAEAMRLAQSLVGCGAVLVVSSPLQRAVRTAEIIATTLGIERRVDQHLNDRDYGPQTGEIKEEVVARWGSVDAAPGVEPVATVLARVRPEIDALLDTPVSPGPGRAAGVPPAVIAVTHDAVIRPLIASIDPDVRVDAPTASYAELVRDGSRWSVLAVDRKPSV</sequence>
<evidence type="ECO:0008006" key="3">
    <source>
        <dbReference type="Google" id="ProtNLM"/>
    </source>
</evidence>
<keyword evidence="2" id="KW-1185">Reference proteome</keyword>
<proteinExistence type="predicted"/>
<dbReference type="PANTHER" id="PTHR48100:SF1">
    <property type="entry name" value="HISTIDINE PHOSPHATASE FAMILY PROTEIN-RELATED"/>
    <property type="match status" value="1"/>
</dbReference>
<dbReference type="Gene3D" id="3.40.50.1240">
    <property type="entry name" value="Phosphoglycerate mutase-like"/>
    <property type="match status" value="1"/>
</dbReference>
<dbReference type="SUPFAM" id="SSF53254">
    <property type="entry name" value="Phosphoglycerate mutase-like"/>
    <property type="match status" value="1"/>
</dbReference>